<keyword evidence="1" id="KW-0963">Cytoplasm</keyword>
<keyword evidence="4" id="KW-1185">Reference proteome</keyword>
<dbReference type="Proteomes" id="UP000195442">
    <property type="component" value="Unassembled WGS sequence"/>
</dbReference>
<evidence type="ECO:0000256" key="1">
    <source>
        <dbReference type="HAMAP-Rule" id="MF_02210"/>
    </source>
</evidence>
<dbReference type="InterPro" id="IPR000182">
    <property type="entry name" value="GNAT_dom"/>
</dbReference>
<dbReference type="Gene3D" id="3.40.630.30">
    <property type="match status" value="1"/>
</dbReference>
<comment type="caution">
    <text evidence="1">Lacks conserved residue(s) required for the propagation of feature annotation.</text>
</comment>
<comment type="catalytic activity">
    <reaction evidence="1">
        <text>N-terminal L-alanyl-[ribosomal protein bS18] + acetyl-CoA = N-terminal N(alpha)-acetyl-L-alanyl-[ribosomal protein bS18] + CoA + H(+)</text>
        <dbReference type="Rhea" id="RHEA:43756"/>
        <dbReference type="Rhea" id="RHEA-COMP:10676"/>
        <dbReference type="Rhea" id="RHEA-COMP:10677"/>
        <dbReference type="ChEBI" id="CHEBI:15378"/>
        <dbReference type="ChEBI" id="CHEBI:57287"/>
        <dbReference type="ChEBI" id="CHEBI:57288"/>
        <dbReference type="ChEBI" id="CHEBI:64718"/>
        <dbReference type="ChEBI" id="CHEBI:83683"/>
        <dbReference type="EC" id="2.3.1.266"/>
    </reaction>
</comment>
<dbReference type="Pfam" id="PF00583">
    <property type="entry name" value="Acetyltransf_1"/>
    <property type="match status" value="1"/>
</dbReference>
<dbReference type="InterPro" id="IPR016181">
    <property type="entry name" value="Acyl_CoA_acyltransferase"/>
</dbReference>
<accession>A0A1R4H550</accession>
<dbReference type="RefSeq" id="WP_087146498.1">
    <property type="nucleotide sequence ID" value="NZ_FUKJ01000133.1"/>
</dbReference>
<evidence type="ECO:0000259" key="2">
    <source>
        <dbReference type="PROSITE" id="PS51186"/>
    </source>
</evidence>
<keyword evidence="1 3" id="KW-0808">Transferase</keyword>
<feature type="active site" description="Proton donor" evidence="1">
    <location>
        <position position="147"/>
    </location>
</feature>
<proteinExistence type="inferred from homology"/>
<comment type="function">
    <text evidence="1">Acetylates the N-terminal alanine of ribosomal protein bS18.</text>
</comment>
<evidence type="ECO:0000313" key="3">
    <source>
        <dbReference type="EMBL" id="SJM91339.1"/>
    </source>
</evidence>
<feature type="domain" description="N-acetyltransferase" evidence="2">
    <location>
        <begin position="35"/>
        <end position="175"/>
    </location>
</feature>
<reference evidence="4" key="1">
    <citation type="submission" date="2017-02" db="EMBL/GenBank/DDBJ databases">
        <authorList>
            <person name="Daims H."/>
        </authorList>
    </citation>
    <scope>NUCLEOTIDE SEQUENCE [LARGE SCALE GENOMIC DNA]</scope>
</reference>
<protein>
    <recommendedName>
        <fullName evidence="1">[Ribosomal protein bS18]-alanine N-acetyltransferase</fullName>
        <ecNumber evidence="1">2.3.1.266</ecNumber>
    </recommendedName>
</protein>
<keyword evidence="1" id="KW-0012">Acyltransferase</keyword>
<gene>
    <name evidence="1" type="primary">rimI</name>
    <name evidence="3" type="ORF">CRENPOLYSF2_2180016</name>
</gene>
<dbReference type="GO" id="GO:0005737">
    <property type="term" value="C:cytoplasm"/>
    <property type="evidence" value="ECO:0007669"/>
    <property type="project" value="UniProtKB-SubCell"/>
</dbReference>
<name>A0A1R4H550_9GAMM</name>
<dbReference type="InterPro" id="IPR043690">
    <property type="entry name" value="RimI"/>
</dbReference>
<dbReference type="PANTHER" id="PTHR43617">
    <property type="entry name" value="L-AMINO ACID N-ACETYLTRANSFERASE"/>
    <property type="match status" value="1"/>
</dbReference>
<dbReference type="EC" id="2.3.1.266" evidence="1"/>
<dbReference type="InterPro" id="IPR050276">
    <property type="entry name" value="MshD_Acetyltransferase"/>
</dbReference>
<dbReference type="OrthoDB" id="9796919at2"/>
<dbReference type="PROSITE" id="PS51186">
    <property type="entry name" value="GNAT"/>
    <property type="match status" value="1"/>
</dbReference>
<dbReference type="SUPFAM" id="SSF55729">
    <property type="entry name" value="Acyl-CoA N-acyltransferases (Nat)"/>
    <property type="match status" value="1"/>
</dbReference>
<organism evidence="3 4">
    <name type="scientific">Crenothrix polyspora</name>
    <dbReference type="NCBI Taxonomy" id="360316"/>
    <lineage>
        <taxon>Bacteria</taxon>
        <taxon>Pseudomonadati</taxon>
        <taxon>Pseudomonadota</taxon>
        <taxon>Gammaproteobacteria</taxon>
        <taxon>Methylococcales</taxon>
        <taxon>Crenotrichaceae</taxon>
        <taxon>Crenothrix</taxon>
    </lineage>
</organism>
<sequence>MRGLLDKIKNFVIYDADREFYAEIFPDSVSRNDLMRMRTMLHSDLPYVMAIETKNYPFPWQEDIFTDCFKVGYDCWVCEEQGKVLGYCLASVAVGEAHILNISVDPGEQKQGIGRKMMEHAIDSVRGKVETVFLEVRPSNVGAIGLYESLGFNEIGIRKDYYPAENGREDAIMLALQLF</sequence>
<dbReference type="HAMAP" id="MF_02210">
    <property type="entry name" value="RimI"/>
    <property type="match status" value="1"/>
</dbReference>
<dbReference type="EMBL" id="FUKJ01000133">
    <property type="protein sequence ID" value="SJM91339.1"/>
    <property type="molecule type" value="Genomic_DNA"/>
</dbReference>
<dbReference type="CDD" id="cd04301">
    <property type="entry name" value="NAT_SF"/>
    <property type="match status" value="1"/>
</dbReference>
<dbReference type="NCBIfam" id="TIGR01575">
    <property type="entry name" value="rimI"/>
    <property type="match status" value="1"/>
</dbReference>
<comment type="similarity">
    <text evidence="1">Belongs to the acetyltransferase family. RimI subfamily.</text>
</comment>
<evidence type="ECO:0000313" key="4">
    <source>
        <dbReference type="Proteomes" id="UP000195442"/>
    </source>
</evidence>
<dbReference type="InterPro" id="IPR006464">
    <property type="entry name" value="AcTrfase_RimI/Ard1"/>
</dbReference>
<comment type="subcellular location">
    <subcellularLocation>
        <location evidence="1">Cytoplasm</location>
    </subcellularLocation>
</comment>
<dbReference type="AlphaFoldDB" id="A0A1R4H550"/>
<dbReference type="GO" id="GO:0008999">
    <property type="term" value="F:protein-N-terminal-alanine acetyltransferase activity"/>
    <property type="evidence" value="ECO:0007669"/>
    <property type="project" value="UniProtKB-UniRule"/>
</dbReference>
<feature type="active site" description="Proton acceptor" evidence="1">
    <location>
        <position position="135"/>
    </location>
</feature>
<feature type="binding site" evidence="1">
    <location>
        <position position="140"/>
    </location>
    <ligand>
        <name>acetyl-CoA</name>
        <dbReference type="ChEBI" id="CHEBI:57288"/>
    </ligand>
</feature>
<dbReference type="PANTHER" id="PTHR43617:SF35">
    <property type="entry name" value="[RIBOSOMAL PROTEIN BS18]-ALANINE N-ACETYLTRANSFERASE"/>
    <property type="match status" value="1"/>
</dbReference>